<dbReference type="GO" id="GO:0003723">
    <property type="term" value="F:RNA binding"/>
    <property type="evidence" value="ECO:0007669"/>
    <property type="project" value="UniProtKB-KW"/>
</dbReference>
<dbReference type="Gene3D" id="3.30.70.3030">
    <property type="match status" value="1"/>
</dbReference>
<keyword evidence="1" id="KW-0694">RNA-binding</keyword>
<feature type="domain" description="Nrap protein" evidence="6">
    <location>
        <begin position="1151"/>
        <end position="1249"/>
    </location>
</feature>
<dbReference type="InterPro" id="IPR035368">
    <property type="entry name" value="Nrap_D3"/>
</dbReference>
<dbReference type="GO" id="GO:0006364">
    <property type="term" value="P:rRNA processing"/>
    <property type="evidence" value="ECO:0007669"/>
    <property type="project" value="TreeGrafter"/>
</dbReference>
<comment type="subcellular location">
    <subcellularLocation>
        <location evidence="1">Nucleus</location>
        <location evidence="1">Nucleolus</location>
    </subcellularLocation>
</comment>
<organism evidence="7 8">
    <name type="scientific">Porphyridium purpureum</name>
    <name type="common">Red alga</name>
    <name type="synonym">Porphyridium cruentum</name>
    <dbReference type="NCBI Taxonomy" id="35688"/>
    <lineage>
        <taxon>Eukaryota</taxon>
        <taxon>Rhodophyta</taxon>
        <taxon>Bangiophyceae</taxon>
        <taxon>Porphyridiales</taxon>
        <taxon>Porphyridiaceae</taxon>
        <taxon>Porphyridium</taxon>
    </lineage>
</organism>
<dbReference type="EMBL" id="VRMN01000008">
    <property type="protein sequence ID" value="KAA8493059.1"/>
    <property type="molecule type" value="Genomic_DNA"/>
</dbReference>
<dbReference type="Pfam" id="PF17405">
    <property type="entry name" value="Nrap_D4"/>
    <property type="match status" value="1"/>
</dbReference>
<dbReference type="GO" id="GO:0034456">
    <property type="term" value="C:UTP-C complex"/>
    <property type="evidence" value="ECO:0007669"/>
    <property type="project" value="TreeGrafter"/>
</dbReference>
<name>A0A5J4YNQ6_PORPP</name>
<feature type="region of interest" description="Disordered" evidence="2">
    <location>
        <begin position="54"/>
        <end position="73"/>
    </location>
</feature>
<dbReference type="GO" id="GO:0006409">
    <property type="term" value="P:tRNA export from nucleus"/>
    <property type="evidence" value="ECO:0007669"/>
    <property type="project" value="TreeGrafter"/>
</dbReference>
<feature type="domain" description="Nrap protein" evidence="3">
    <location>
        <begin position="546"/>
        <end position="645"/>
    </location>
</feature>
<dbReference type="Pfam" id="PF17407">
    <property type="entry name" value="Nrap_D6"/>
    <property type="match status" value="1"/>
</dbReference>
<gene>
    <name evidence="7" type="ORF">FVE85_9331</name>
</gene>
<dbReference type="InterPro" id="IPR035369">
    <property type="entry name" value="Nrap_D4"/>
</dbReference>
<evidence type="ECO:0000313" key="7">
    <source>
        <dbReference type="EMBL" id="KAA8493059.1"/>
    </source>
</evidence>
<dbReference type="PANTHER" id="PTHR17972">
    <property type="entry name" value="NUCLEOLAR RNA-ASSOCIATED PROTEIN"/>
    <property type="match status" value="1"/>
</dbReference>
<evidence type="ECO:0000256" key="2">
    <source>
        <dbReference type="SAM" id="MobiDB-lite"/>
    </source>
</evidence>
<proteinExistence type="inferred from homology"/>
<feature type="domain" description="Nrap protein" evidence="5">
    <location>
        <begin position="906"/>
        <end position="980"/>
    </location>
</feature>
<dbReference type="Pfam" id="PF17406">
    <property type="entry name" value="Nrap_D5"/>
    <property type="match status" value="1"/>
</dbReference>
<dbReference type="PANTHER" id="PTHR17972:SF0">
    <property type="entry name" value="NUCLEOLAR PROTEIN 6"/>
    <property type="match status" value="1"/>
</dbReference>
<dbReference type="Pfam" id="PF17404">
    <property type="entry name" value="Nrap_D3"/>
    <property type="match status" value="1"/>
</dbReference>
<dbReference type="InterPro" id="IPR035371">
    <property type="entry name" value="Nrap_D6"/>
</dbReference>
<evidence type="ECO:0000259" key="5">
    <source>
        <dbReference type="Pfam" id="PF17406"/>
    </source>
</evidence>
<dbReference type="GO" id="GO:0032040">
    <property type="term" value="C:small-subunit processome"/>
    <property type="evidence" value="ECO:0007669"/>
    <property type="project" value="TreeGrafter"/>
</dbReference>
<dbReference type="InterPro" id="IPR005554">
    <property type="entry name" value="NOL6/Upt22"/>
</dbReference>
<dbReference type="OrthoDB" id="10251401at2759"/>
<accession>A0A5J4YNQ6</accession>
<sequence>MKKRESQVSDALQRAARGLLCACMSHGAEQHEMCVEQVRAACMSFSVSENARDMTTAPVAPARKGKKRTAAGENSAAAQVDELAVHEVVKMFPAMDLLSNTYQKRVESNDESPPARLKCAPPQSVIVVGAHAHDLVHARARAPPRSGVGSEPNSTDHPCSDDRQGCVVDLCATAPAGLFEAADIEPSRFRDKRALYAALLYRHLHDVLVKGRGWQMADASCSTPLSSTNIAEVLSADEPFSPCSILLAPPRKTTEGKGSNRMITVRLFVAASESSFSHVAAVSRTKLQARRSELLDEMHGSASSLFAKNTHEELRARMRKLDGLEMVLYDLQLTTQRSAAFARHAFAKHVHAPLVVRLLKHYFCRTAGMANVGPCEPTRHGTKVSPVPAGSAPTMLSSAYSGFLITAIAMRAMETLSGQLPFIQLLRGVLNRIALGMNVHVSRSGPGAVPLAGDDDGLERTVPSVDFDLDICGLTPGRWTLLQHLARRVLRELDHWQNQATDVGRGVDSRSNPVMQSFVHEDLLLFDGSIHITATGPSTCSSLLLECVARFALRQRALYVCMCSVSRSKDSSSEKTYAIGFKLRGDKPDSQLFQRVDRVADASGSAELKRAFVQFWGQASVSRRRFQDGQIDLAVVWEPDDQLVRKHGMRVALLHVILLRAVSLYGVSIQRPAQLAVTLDFQCSRIASAFSGDYDSAQHEQQRLRLRARVAECVDTLSKVLCALPADKFPLHIVTVRYAQGSALVRGTSAATSQYLAGASVRHGQPVQSVDLVLTAESSTAWPDDVEALRAVKAAMYVSLASQLTAHSKLDAMGWEAAHASRDCVWITLRPRITFAKGQDDAVVFRVLLHITAETVLLRRECEKERRNPAEVNGSAELALAQHLWVHERLPALHGILHDVQMRFGPFADTARIAKQWVASHMLSNHMGDELVELLVAAPLLCAPNAALAPRSTCSLLFAFFNLVATHDWTEPLDMRTDTARTLEHTRQAPERGFSVLLDIDNSIDGSGGGTSGWTFGSLSRPKASATGSTGITSLAQRSALKRSVFLARLAVSNCAPLLSEAGFLKRRANGLFVPDLGVFDSVVMCKSFEWNIEAADQLPGSMRAVLFQMMPAQTKHKGKDSVKRRRLDLSQGSRMGAEGHALFSPLGMEMLCFNPKVEFVEMLETRFGRFAIFFANFLESSTSSIGVVWKPTVRSPRAFDLHNLEYAKPVQIQPQRSGQAAGTFSVSEPPLLQTDTDLILEEIAALGGPSLIEGFRPFKP</sequence>
<evidence type="ECO:0000259" key="6">
    <source>
        <dbReference type="Pfam" id="PF17407"/>
    </source>
</evidence>
<dbReference type="InterPro" id="IPR035370">
    <property type="entry name" value="Nrap_D5"/>
</dbReference>
<feature type="domain" description="Nrap protein" evidence="4">
    <location>
        <begin position="706"/>
        <end position="901"/>
    </location>
</feature>
<reference evidence="8" key="1">
    <citation type="journal article" date="2019" name="Nat. Commun.">
        <title>Expansion of phycobilisome linker gene families in mesophilic red algae.</title>
        <authorList>
            <person name="Lee J."/>
            <person name="Kim D."/>
            <person name="Bhattacharya D."/>
            <person name="Yoon H.S."/>
        </authorList>
    </citation>
    <scope>NUCLEOTIDE SEQUENCE [LARGE SCALE GENOMIC DNA]</scope>
    <source>
        <strain evidence="8">CCMP 1328</strain>
    </source>
</reference>
<comment type="similarity">
    <text evidence="1">Belongs to the NRAP family.</text>
</comment>
<dbReference type="GO" id="GO:0032545">
    <property type="term" value="C:CURI complex"/>
    <property type="evidence" value="ECO:0007669"/>
    <property type="project" value="TreeGrafter"/>
</dbReference>
<comment type="caution">
    <text evidence="7">The sequence shown here is derived from an EMBL/GenBank/DDBJ whole genome shotgun (WGS) entry which is preliminary data.</text>
</comment>
<evidence type="ECO:0000259" key="4">
    <source>
        <dbReference type="Pfam" id="PF17405"/>
    </source>
</evidence>
<evidence type="ECO:0000259" key="3">
    <source>
        <dbReference type="Pfam" id="PF17404"/>
    </source>
</evidence>
<keyword evidence="8" id="KW-1185">Reference proteome</keyword>
<keyword evidence="1" id="KW-0539">Nucleus</keyword>
<dbReference type="AlphaFoldDB" id="A0A5J4YNQ6"/>
<evidence type="ECO:0000256" key="1">
    <source>
        <dbReference type="RuleBase" id="RU364032"/>
    </source>
</evidence>
<evidence type="ECO:0000313" key="8">
    <source>
        <dbReference type="Proteomes" id="UP000324585"/>
    </source>
</evidence>
<protein>
    <submittedName>
        <fullName evidence="7">Nucleolar protein 6</fullName>
    </submittedName>
</protein>
<dbReference type="Proteomes" id="UP000324585">
    <property type="component" value="Unassembled WGS sequence"/>
</dbReference>